<proteinExistence type="predicted"/>
<comment type="caution">
    <text evidence="1">The sequence shown here is derived from an EMBL/GenBank/DDBJ whole genome shotgun (WGS) entry which is preliminary data.</text>
</comment>
<dbReference type="RefSeq" id="WP_148976331.1">
    <property type="nucleotide sequence ID" value="NZ_VTER01000011.1"/>
</dbReference>
<accession>A0A5D4R5K4</accession>
<name>A0A5D4R5K4_9BACI</name>
<organism evidence="1 2">
    <name type="scientific">Bacillus infantis</name>
    <dbReference type="NCBI Taxonomy" id="324767"/>
    <lineage>
        <taxon>Bacteria</taxon>
        <taxon>Bacillati</taxon>
        <taxon>Bacillota</taxon>
        <taxon>Bacilli</taxon>
        <taxon>Bacillales</taxon>
        <taxon>Bacillaceae</taxon>
        <taxon>Bacillus</taxon>
    </lineage>
</organism>
<dbReference type="Proteomes" id="UP000322139">
    <property type="component" value="Unassembled WGS sequence"/>
</dbReference>
<reference evidence="1 2" key="1">
    <citation type="submission" date="2019-08" db="EMBL/GenBank/DDBJ databases">
        <title>Bacillus genomes from the desert of Cuatro Cienegas, Coahuila.</title>
        <authorList>
            <person name="Olmedo-Alvarez G."/>
        </authorList>
    </citation>
    <scope>NUCLEOTIDE SEQUENCE [LARGE SCALE GENOMIC DNA]</scope>
    <source>
        <strain evidence="1 2">CH446_14T</strain>
    </source>
</reference>
<evidence type="ECO:0000313" key="1">
    <source>
        <dbReference type="EMBL" id="TYS45326.1"/>
    </source>
</evidence>
<dbReference type="AlphaFoldDB" id="A0A5D4R5K4"/>
<sequence>MGQLIKLQDYISRYEQDIFLYPSRYVRLKKQRWAQLVDAWENNDGRFFGPEPGQAEDDWKLEEKQPLSEKIKGIFSLKRKSEEAEQLPVPEKAVEEKLDFDPQFASRPDTADELKQQFLDQLFKFQMKWASSTIMEKSFVQRSFFYDPELRFLLQRFPDTYLLLYKPVFRLKKAPVEAESVFITPTGAYCLSFMEEDEQAVFIGSKEHFWLKRTGKEEKKILNPLIALDRTEKIVKSIFQMYEIDFPVHKVLVSRKGYFDYPNVPYGAELIEKRGFEEWFEAMRKNTSPIKHNQLKSAQILLQYCQTTCVKRPEWGEAE</sequence>
<dbReference type="PIRSF" id="PIRSF012560">
    <property type="entry name" value="Pullulanase"/>
    <property type="match status" value="1"/>
</dbReference>
<dbReference type="EMBL" id="VTER01000011">
    <property type="protein sequence ID" value="TYS45326.1"/>
    <property type="molecule type" value="Genomic_DNA"/>
</dbReference>
<dbReference type="InterPro" id="IPR012397">
    <property type="entry name" value="Pullulanase"/>
</dbReference>
<gene>
    <name evidence="1" type="ORF">FZD51_19680</name>
</gene>
<evidence type="ECO:0000313" key="2">
    <source>
        <dbReference type="Proteomes" id="UP000322139"/>
    </source>
</evidence>
<protein>
    <submittedName>
        <fullName evidence="1">NERD domain-containing protein</fullName>
    </submittedName>
</protein>